<feature type="region of interest" description="Disordered" evidence="1">
    <location>
        <begin position="19"/>
        <end position="63"/>
    </location>
</feature>
<dbReference type="OrthoDB" id="2392789at2759"/>
<sequence>MSGRPRNLVPNFLASTSSREYEHVSLTPRTPRSRGGFAEAQGDRIIGEQEAEEEEEEEEELTSAHPLLGSNRKEMLTKWSRSLGFHRLDKATIADRLPFVAGCMIAGLFFFLALIAYQSPGTLEYYIGVNSLVNSSTSLDPSLFISYANYSSFPLLSTQYVDECYKMNPGGTYEANEVLGRRGTITYMLDGRVGLGSDLTLMAQVAALARERNRTFLVDDTYWNRGKWTDHFQDVRLTQPGPEPGCLPPPPEACPRQARHWIINSHTAKFHLSHGFAAQYEDPYSRSLNRAKPVFMTGLKSITETILPSEKNARLIREARQELKEIMGARLGVDSNSNSDSDSDSSSSNVGNGLGYIGVHIRHGDQKPKLEKGSEGGHIPLAHYVHAVEEAKERFFRVAAEGDEASASSAEVMVFVASDDPVALDAFKDLSGKSTPKIQTHSLHTSSNPSLRALVAPLHPGGYVQSEFEALAVKNVVELKKSLMEKLVGRAEARAEEKVHVVLTRGMVVDLALISGMWMDEAEEGVEAKPEAVVCTIGSSLCLLSAFPLSWSSAFGSMDPKGLGYPIIEKQRWIDIDEKGSVVPAWKAFWMF</sequence>
<keyword evidence="2" id="KW-0472">Membrane</keyword>
<evidence type="ECO:0000313" key="4">
    <source>
        <dbReference type="Proteomes" id="UP000799118"/>
    </source>
</evidence>
<dbReference type="GO" id="GO:0006487">
    <property type="term" value="P:protein N-linked glycosylation"/>
    <property type="evidence" value="ECO:0007669"/>
    <property type="project" value="TreeGrafter"/>
</dbReference>
<gene>
    <name evidence="3" type="ORF">BT96DRAFT_1018470</name>
</gene>
<keyword evidence="4" id="KW-1185">Reference proteome</keyword>
<feature type="region of interest" description="Disordered" evidence="1">
    <location>
        <begin position="330"/>
        <end position="350"/>
    </location>
</feature>
<reference evidence="3" key="1">
    <citation type="journal article" date="2019" name="Environ. Microbiol.">
        <title>Fungal ecological strategies reflected in gene transcription - a case study of two litter decomposers.</title>
        <authorList>
            <person name="Barbi F."/>
            <person name="Kohler A."/>
            <person name="Barry K."/>
            <person name="Baskaran P."/>
            <person name="Daum C."/>
            <person name="Fauchery L."/>
            <person name="Ihrmark K."/>
            <person name="Kuo A."/>
            <person name="LaButti K."/>
            <person name="Lipzen A."/>
            <person name="Morin E."/>
            <person name="Grigoriev I.V."/>
            <person name="Henrissat B."/>
            <person name="Lindahl B."/>
            <person name="Martin F."/>
        </authorList>
    </citation>
    <scope>NUCLEOTIDE SEQUENCE</scope>
    <source>
        <strain evidence="3">JB14</strain>
    </source>
</reference>
<dbReference type="PANTHER" id="PTHR13132">
    <property type="entry name" value="ALPHA- 1,6 -FUCOSYLTRANSFERASE"/>
    <property type="match status" value="1"/>
</dbReference>
<keyword evidence="2" id="KW-0812">Transmembrane</keyword>
<evidence type="ECO:0000256" key="2">
    <source>
        <dbReference type="SAM" id="Phobius"/>
    </source>
</evidence>
<name>A0A6A4HSQ0_9AGAR</name>
<feature type="compositionally biased region" description="Acidic residues" evidence="1">
    <location>
        <begin position="49"/>
        <end position="61"/>
    </location>
</feature>
<dbReference type="Proteomes" id="UP000799118">
    <property type="component" value="Unassembled WGS sequence"/>
</dbReference>
<dbReference type="Gene3D" id="3.40.50.11350">
    <property type="match status" value="1"/>
</dbReference>
<proteinExistence type="predicted"/>
<dbReference type="GO" id="GO:0046921">
    <property type="term" value="F:alpha-(1-&gt;6)-fucosyltransferase activity"/>
    <property type="evidence" value="ECO:0007669"/>
    <property type="project" value="TreeGrafter"/>
</dbReference>
<feature type="transmembrane region" description="Helical" evidence="2">
    <location>
        <begin position="97"/>
        <end position="117"/>
    </location>
</feature>
<keyword evidence="2" id="KW-1133">Transmembrane helix</keyword>
<protein>
    <submittedName>
        <fullName evidence="3">Uncharacterized protein</fullName>
    </submittedName>
</protein>
<accession>A0A6A4HSQ0</accession>
<evidence type="ECO:0000256" key="1">
    <source>
        <dbReference type="SAM" id="MobiDB-lite"/>
    </source>
</evidence>
<dbReference type="AlphaFoldDB" id="A0A6A4HSQ0"/>
<dbReference type="PANTHER" id="PTHR13132:SF29">
    <property type="entry name" value="ALPHA-(1,6)-FUCOSYLTRANSFERASE"/>
    <property type="match status" value="1"/>
</dbReference>
<feature type="compositionally biased region" description="Low complexity" evidence="1">
    <location>
        <begin position="334"/>
        <end position="349"/>
    </location>
</feature>
<organism evidence="3 4">
    <name type="scientific">Gymnopus androsaceus JB14</name>
    <dbReference type="NCBI Taxonomy" id="1447944"/>
    <lineage>
        <taxon>Eukaryota</taxon>
        <taxon>Fungi</taxon>
        <taxon>Dikarya</taxon>
        <taxon>Basidiomycota</taxon>
        <taxon>Agaricomycotina</taxon>
        <taxon>Agaricomycetes</taxon>
        <taxon>Agaricomycetidae</taxon>
        <taxon>Agaricales</taxon>
        <taxon>Marasmiineae</taxon>
        <taxon>Omphalotaceae</taxon>
        <taxon>Gymnopus</taxon>
    </lineage>
</organism>
<dbReference type="EMBL" id="ML769451">
    <property type="protein sequence ID" value="KAE9400993.1"/>
    <property type="molecule type" value="Genomic_DNA"/>
</dbReference>
<evidence type="ECO:0000313" key="3">
    <source>
        <dbReference type="EMBL" id="KAE9400993.1"/>
    </source>
</evidence>